<protein>
    <submittedName>
        <fullName evidence="2">Uncharacterized protein</fullName>
    </submittedName>
</protein>
<keyword evidence="1" id="KW-1133">Transmembrane helix</keyword>
<reference evidence="2" key="3">
    <citation type="submission" date="2017-12" db="EMBL/GenBank/DDBJ databases">
        <title>FDA dAtabase for Regulatory Grade micrObial Sequences (FDA-ARGOS): Supporting development and validation of Infectious Disease Dx tests.</title>
        <authorList>
            <person name="Campos J."/>
            <person name="Goldberg B."/>
            <person name="Tallon L."/>
            <person name="Sadzewicz L."/>
            <person name="Sengamalay N."/>
            <person name="Ott S."/>
            <person name="Godinez A."/>
            <person name="Nagaraj S."/>
            <person name="Vavikolanu K."/>
            <person name="Aluvathingal J."/>
            <person name="Nadendla S."/>
            <person name="Nandy P."/>
            <person name="Hobson J."/>
            <person name="Sichtig H."/>
        </authorList>
    </citation>
    <scope>NUCLEOTIDE SEQUENCE</scope>
    <source>
        <strain evidence="2">FDAARGOS_129</strain>
    </source>
</reference>
<evidence type="ECO:0000313" key="3">
    <source>
        <dbReference type="EMBL" id="OTL98136.1"/>
    </source>
</evidence>
<keyword evidence="1" id="KW-0812">Transmembrane</keyword>
<dbReference type="EMBL" id="NGDO01000035">
    <property type="protein sequence ID" value="OTL98136.1"/>
    <property type="molecule type" value="Genomic_DNA"/>
</dbReference>
<organism evidence="2 6">
    <name type="scientific">Acinetobacter nosocomialis</name>
    <dbReference type="NCBI Taxonomy" id="106654"/>
    <lineage>
        <taxon>Bacteria</taxon>
        <taxon>Pseudomonadati</taxon>
        <taxon>Pseudomonadota</taxon>
        <taxon>Gammaproteobacteria</taxon>
        <taxon>Moraxellales</taxon>
        <taxon>Moraxellaceae</taxon>
        <taxon>Acinetobacter</taxon>
        <taxon>Acinetobacter calcoaceticus/baumannii complex</taxon>
    </lineage>
</organism>
<reference evidence="3 5" key="1">
    <citation type="submission" date="2017-05" db="EMBL/GenBank/DDBJ databases">
        <authorList>
            <person name="Kreiswirth B."/>
            <person name="Manca C."/>
            <person name="Chen L."/>
            <person name="Evans S."/>
            <person name="Fowler V."/>
            <person name="Patel R."/>
            <person name="Chambers H."/>
            <person name="Bonomo R."/>
            <person name="Paul V."/>
            <person name="Sankar J."/>
            <person name="Gaind R."/>
            <person name="Ray P."/>
            <person name="Gautam V."/>
            <person name="Biswal M."/>
            <person name="Datta S."/>
            <person name="Walia K."/>
            <person name="Adams M."/>
            <person name="Nelson K."/>
            <person name="Sutton G."/>
            <person name="Fouts D."/>
            <person name="Hujer K."/>
            <person name="Hujer A."/>
        </authorList>
    </citation>
    <scope>NUCLEOTIDE SEQUENCE [LARGE SCALE GENOMIC DNA]</scope>
    <source>
        <strain evidence="3 5">PR324</strain>
    </source>
</reference>
<evidence type="ECO:0000313" key="4">
    <source>
        <dbReference type="EMBL" id="QGA42645.1"/>
    </source>
</evidence>
<reference evidence="4 7" key="4">
    <citation type="journal article" date="2021" name="MSphere">
        <title>Complete Genome Sequencing of Acinetobacter baumannii AC1633 and Acinetobacter nosocomialis AC1530 Unveils a Large Multidrug-Resistant Plasmid Encoding the NDM-1 and OXA-58 Carbapenemases.</title>
        <authorList>
            <person name="Alattraqchi A.G."/>
            <person name="Mohd Rani F."/>
            <person name="A. Rahman N.I."/>
            <person name="Ismail S."/>
            <person name="Cleary D.W."/>
            <person name="Clarke S.C."/>
            <person name="Yeo C.C."/>
        </authorList>
    </citation>
    <scope>NUCLEOTIDE SEQUENCE [LARGE SCALE GENOMIC DNA]</scope>
    <source>
        <strain evidence="4 7">AC1530</strain>
    </source>
</reference>
<feature type="transmembrane region" description="Helical" evidence="1">
    <location>
        <begin position="12"/>
        <end position="33"/>
    </location>
</feature>
<dbReference type="AlphaFoldDB" id="A0A1V0YWC5"/>
<evidence type="ECO:0000313" key="5">
    <source>
        <dbReference type="Proteomes" id="UP000194767"/>
    </source>
</evidence>
<dbReference type="Proteomes" id="UP000325778">
    <property type="component" value="Chromosome"/>
</dbReference>
<dbReference type="EMBL" id="CP045560">
    <property type="protein sequence ID" value="QGA42645.1"/>
    <property type="molecule type" value="Genomic_DNA"/>
</dbReference>
<evidence type="ECO:0000313" key="6">
    <source>
        <dbReference type="Proteomes" id="UP000237921"/>
    </source>
</evidence>
<proteinExistence type="predicted"/>
<evidence type="ECO:0000256" key="1">
    <source>
        <dbReference type="SAM" id="Phobius"/>
    </source>
</evidence>
<accession>A0A1V0YWC5</accession>
<dbReference type="Proteomes" id="UP000194767">
    <property type="component" value="Unassembled WGS sequence"/>
</dbReference>
<dbReference type="EMBL" id="CP014019">
    <property type="protein sequence ID" value="AVF45757.1"/>
    <property type="molecule type" value="Genomic_DNA"/>
</dbReference>
<evidence type="ECO:0000313" key="2">
    <source>
        <dbReference type="EMBL" id="AVF45757.1"/>
    </source>
</evidence>
<evidence type="ECO:0000313" key="7">
    <source>
        <dbReference type="Proteomes" id="UP000325778"/>
    </source>
</evidence>
<gene>
    <name evidence="2" type="ORF">AL533_15990</name>
    <name evidence="3" type="ORF">B9X58_08280</name>
    <name evidence="4" type="ORF">GD578_01415</name>
</gene>
<dbReference type="Proteomes" id="UP000237921">
    <property type="component" value="Chromosome"/>
</dbReference>
<reference evidence="6" key="2">
    <citation type="submission" date="2017-12" db="EMBL/GenBank/DDBJ databases">
        <title>FDA dAtabase for Regulatory Grade micrObial Sequences (FDA-ARGOS): Supporting development and validation of Infectious Disease Dx tests.</title>
        <authorList>
            <person name="Hoffmann M."/>
            <person name="Allard M."/>
            <person name="Evans P."/>
            <person name="Brown E."/>
            <person name="Tallon L."/>
            <person name="Sadzewicz L."/>
            <person name="Sengamalay N."/>
            <person name="Ott S."/>
            <person name="Godinez A."/>
            <person name="Nagaraj S."/>
            <person name="Vavikolanu K."/>
            <person name="Aluvathingal J."/>
            <person name="Nadendla S."/>
            <person name="Sichtig H."/>
        </authorList>
    </citation>
    <scope>NUCLEOTIDE SEQUENCE [LARGE SCALE GENOMIC DNA]</scope>
    <source>
        <strain evidence="6">FDAARGOS_129</strain>
    </source>
</reference>
<sequence length="60" mass="6960">MNADNIKVEIKPIVFFMTILTPLCSNQSIIFFYEEFDQFMLSHCGNRLIFCKSILGLVII</sequence>
<keyword evidence="1" id="KW-0472">Membrane</keyword>
<name>A0A1V0YWC5_ACINO</name>